<evidence type="ECO:0000256" key="1">
    <source>
        <dbReference type="SAM" id="Coils"/>
    </source>
</evidence>
<feature type="coiled-coil region" evidence="1">
    <location>
        <begin position="12"/>
        <end position="39"/>
    </location>
</feature>
<gene>
    <name evidence="2" type="ordered locus">Toce_0781</name>
</gene>
<dbReference type="HOGENOM" id="CLU_1854285_0_0_9"/>
<name>D9S2B9_THEOJ</name>
<dbReference type="eggNOG" id="ENOG502ZJU1">
    <property type="taxonomic scope" value="Bacteria"/>
</dbReference>
<accession>D9S2B9</accession>
<dbReference type="Proteomes" id="UP000000272">
    <property type="component" value="Chromosome"/>
</dbReference>
<dbReference type="RefSeq" id="WP_013275591.1">
    <property type="nucleotide sequence ID" value="NC_014377.1"/>
</dbReference>
<evidence type="ECO:0000313" key="2">
    <source>
        <dbReference type="EMBL" id="ADL07546.1"/>
    </source>
</evidence>
<dbReference type="KEGG" id="toc:Toce_0781"/>
<evidence type="ECO:0000313" key="3">
    <source>
        <dbReference type="Proteomes" id="UP000000272"/>
    </source>
</evidence>
<dbReference type="EMBL" id="CP002131">
    <property type="protein sequence ID" value="ADL07546.1"/>
    <property type="molecule type" value="Genomic_DNA"/>
</dbReference>
<dbReference type="STRING" id="555079.Toce_0781"/>
<keyword evidence="1" id="KW-0175">Coiled coil</keyword>
<organism evidence="2 3">
    <name type="scientific">Thermosediminibacter oceani (strain ATCC BAA-1034 / DSM 16646 / JW/IW-1228P)</name>
    <dbReference type="NCBI Taxonomy" id="555079"/>
    <lineage>
        <taxon>Bacteria</taxon>
        <taxon>Bacillati</taxon>
        <taxon>Bacillota</taxon>
        <taxon>Clostridia</taxon>
        <taxon>Thermosediminibacterales</taxon>
        <taxon>Thermosediminibacteraceae</taxon>
        <taxon>Thermosediminibacter</taxon>
    </lineage>
</organism>
<sequence length="138" mass="15421">MGRTCVKTAGDIMNLQAQMEALLNELKALETDLDETLQQLLVKSSGHIELSKKLGEMELIAEFLKEYGRGEDAVRVKNLIRALRQRVYESIGLVVFQVQKSTLKAVEALNDAGNGLLMIGKFGAFLKNLQELERTIQE</sequence>
<proteinExistence type="predicted"/>
<protein>
    <recommendedName>
        <fullName evidence="4">Methyl-accepting chemotaxis sensory transducer</fullName>
    </recommendedName>
</protein>
<reference evidence="2 3" key="1">
    <citation type="journal article" date="2010" name="Stand. Genomic Sci.">
        <title>Complete genome sequence of Thermosediminibacter oceani type strain (JW/IW-1228P).</title>
        <authorList>
            <person name="Pitluck S."/>
            <person name="Yasawong M."/>
            <person name="Munk C."/>
            <person name="Nolan M."/>
            <person name="Lapidus A."/>
            <person name="Lucas S."/>
            <person name="Glavina Del Rio T."/>
            <person name="Tice H."/>
            <person name="Cheng J.F."/>
            <person name="Bruce D."/>
            <person name="Detter C."/>
            <person name="Tapia R."/>
            <person name="Han C."/>
            <person name="Goodwin L."/>
            <person name="Liolios K."/>
            <person name="Ivanova N."/>
            <person name="Mavromatis K."/>
            <person name="Mikhailova N."/>
            <person name="Pati A."/>
            <person name="Chen A."/>
            <person name="Palaniappan K."/>
            <person name="Land M."/>
            <person name="Hauser L."/>
            <person name="Chang Y.J."/>
            <person name="Jeffries C.D."/>
            <person name="Rohde M."/>
            <person name="Spring S."/>
            <person name="Sikorski J."/>
            <person name="Goker M."/>
            <person name="Woyke T."/>
            <person name="Bristow J."/>
            <person name="Eisen J.A."/>
            <person name="Markowitz V."/>
            <person name="Hugenholtz P."/>
            <person name="Kyrpides N.C."/>
            <person name="Klenk H.P."/>
        </authorList>
    </citation>
    <scope>NUCLEOTIDE SEQUENCE [LARGE SCALE GENOMIC DNA]</scope>
    <source>
        <strain evidence="3">ATCC BAA-1034 / DSM 16646 / JW/IW-1228P</strain>
    </source>
</reference>
<evidence type="ECO:0008006" key="4">
    <source>
        <dbReference type="Google" id="ProtNLM"/>
    </source>
</evidence>
<dbReference type="AlphaFoldDB" id="D9S2B9"/>
<keyword evidence="3" id="KW-1185">Reference proteome</keyword>
<dbReference type="OrthoDB" id="1729801at2"/>